<sequence>MNDNRKNPRNMHRDDPAGIHFFSFWAARAKDGKNPRWLRITSLAYSSHRKNGHATFCLKGESTLCEALGLENTRNNTLSLQKEIRSSIARGFLAPGSNIRCLVLPDEICGGAEGHLFADCQLHRKTKSDVCVAA</sequence>
<keyword evidence="2" id="KW-1185">Reference proteome</keyword>
<organism evidence="1 2">
    <name type="scientific">Mycolicibacterium aubagnense</name>
    <dbReference type="NCBI Taxonomy" id="319707"/>
    <lineage>
        <taxon>Bacteria</taxon>
        <taxon>Bacillati</taxon>
        <taxon>Actinomycetota</taxon>
        <taxon>Actinomycetes</taxon>
        <taxon>Mycobacteriales</taxon>
        <taxon>Mycobacteriaceae</taxon>
        <taxon>Mycolicibacterium</taxon>
    </lineage>
</organism>
<name>A0ABM7IM38_9MYCO</name>
<gene>
    <name evidence="1" type="ORF">MAUB_57210</name>
</gene>
<dbReference type="Proteomes" id="UP000465609">
    <property type="component" value="Chromosome"/>
</dbReference>
<evidence type="ECO:0000313" key="2">
    <source>
        <dbReference type="Proteomes" id="UP000465609"/>
    </source>
</evidence>
<protein>
    <submittedName>
        <fullName evidence="1">Uncharacterized protein</fullName>
    </submittedName>
</protein>
<reference evidence="1 2" key="1">
    <citation type="journal article" date="2019" name="Emerg. Microbes Infect.">
        <title>Comprehensive subspecies identification of 175 nontuberculous mycobacteria species based on 7547 genomic profiles.</title>
        <authorList>
            <person name="Matsumoto Y."/>
            <person name="Kinjo T."/>
            <person name="Motooka D."/>
            <person name="Nabeya D."/>
            <person name="Jung N."/>
            <person name="Uechi K."/>
            <person name="Horii T."/>
            <person name="Iida T."/>
            <person name="Fujita J."/>
            <person name="Nakamura S."/>
        </authorList>
    </citation>
    <scope>NUCLEOTIDE SEQUENCE [LARGE SCALE GENOMIC DNA]</scope>
    <source>
        <strain evidence="1 2">JCM 15296</strain>
    </source>
</reference>
<accession>A0ABM7IM38</accession>
<proteinExistence type="predicted"/>
<evidence type="ECO:0000313" key="1">
    <source>
        <dbReference type="EMBL" id="BBX87848.1"/>
    </source>
</evidence>
<dbReference type="RefSeq" id="WP_138230222.1">
    <property type="nucleotide sequence ID" value="NZ_AP022577.1"/>
</dbReference>
<dbReference type="EMBL" id="AP022577">
    <property type="protein sequence ID" value="BBX87848.1"/>
    <property type="molecule type" value="Genomic_DNA"/>
</dbReference>